<dbReference type="CDD" id="cd04666">
    <property type="entry name" value="NUDIX_DIPP2_like_Nudt4"/>
    <property type="match status" value="1"/>
</dbReference>
<dbReference type="Pfam" id="PF00293">
    <property type="entry name" value="NUDIX"/>
    <property type="match status" value="1"/>
</dbReference>
<evidence type="ECO:0000256" key="5">
    <source>
        <dbReference type="ARBA" id="ARBA00022801"/>
    </source>
</evidence>
<evidence type="ECO:0000313" key="10">
    <source>
        <dbReference type="EMBL" id="KAJ6842290.1"/>
    </source>
</evidence>
<dbReference type="InterPro" id="IPR047198">
    <property type="entry name" value="DDP-like_NUDIX"/>
</dbReference>
<keyword evidence="5 10" id="KW-0378">Hydrolase</keyword>
<evidence type="ECO:0000259" key="9">
    <source>
        <dbReference type="PROSITE" id="PS51462"/>
    </source>
</evidence>
<comment type="similarity">
    <text evidence="3">Belongs to the Nudix hydrolase family.</text>
</comment>
<dbReference type="PROSITE" id="PS00893">
    <property type="entry name" value="NUDIX_BOX"/>
    <property type="match status" value="1"/>
</dbReference>
<comment type="subcellular location">
    <subcellularLocation>
        <location evidence="2">Mitochondrion</location>
    </subcellularLocation>
</comment>
<dbReference type="FunFam" id="3.90.79.10:FF:000030">
    <property type="entry name" value="Nudix hydrolase 13 mitochondrial"/>
    <property type="match status" value="1"/>
</dbReference>
<dbReference type="EMBL" id="JANAVB010007798">
    <property type="protein sequence ID" value="KAJ6842290.1"/>
    <property type="molecule type" value="Genomic_DNA"/>
</dbReference>
<dbReference type="GO" id="GO:0005634">
    <property type="term" value="C:nucleus"/>
    <property type="evidence" value="ECO:0007669"/>
    <property type="project" value="TreeGrafter"/>
</dbReference>
<evidence type="ECO:0000256" key="3">
    <source>
        <dbReference type="ARBA" id="ARBA00005582"/>
    </source>
</evidence>
<dbReference type="SUPFAM" id="SSF55811">
    <property type="entry name" value="Nudix"/>
    <property type="match status" value="1"/>
</dbReference>
<reference evidence="10" key="1">
    <citation type="journal article" date="2023" name="GigaByte">
        <title>Genome assembly of the bearded iris, Iris pallida Lam.</title>
        <authorList>
            <person name="Bruccoleri R.E."/>
            <person name="Oakeley E.J."/>
            <person name="Faust A.M.E."/>
            <person name="Altorfer M."/>
            <person name="Dessus-Babus S."/>
            <person name="Burckhardt D."/>
            <person name="Oertli M."/>
            <person name="Naumann U."/>
            <person name="Petersen F."/>
            <person name="Wong J."/>
        </authorList>
    </citation>
    <scope>NUCLEOTIDE SEQUENCE</scope>
    <source>
        <strain evidence="10">GSM-AAB239-AS_SAM_17_03QT</strain>
    </source>
</reference>
<comment type="cofactor">
    <cofactor evidence="1">
        <name>Mg(2+)</name>
        <dbReference type="ChEBI" id="CHEBI:18420"/>
    </cofactor>
</comment>
<keyword evidence="11" id="KW-1185">Reference proteome</keyword>
<dbReference type="GO" id="GO:0046872">
    <property type="term" value="F:metal ion binding"/>
    <property type="evidence" value="ECO:0007669"/>
    <property type="project" value="UniProtKB-KW"/>
</dbReference>
<dbReference type="InterPro" id="IPR015797">
    <property type="entry name" value="NUDIX_hydrolase-like_dom_sf"/>
</dbReference>
<keyword evidence="6" id="KW-0460">Magnesium</keyword>
<dbReference type="PANTHER" id="PTHR12629">
    <property type="entry name" value="DIPHOSPHOINOSITOL POLYPHOSPHATE PHOSPHOHYDROLASE"/>
    <property type="match status" value="1"/>
</dbReference>
<feature type="domain" description="Nudix hydrolase" evidence="9">
    <location>
        <begin position="19"/>
        <end position="166"/>
    </location>
</feature>
<dbReference type="PROSITE" id="PS51462">
    <property type="entry name" value="NUDIX"/>
    <property type="match status" value="1"/>
</dbReference>
<protein>
    <submittedName>
        <fullName evidence="10">Nudix hydrolase 13, mitochondrial-like</fullName>
    </submittedName>
</protein>
<dbReference type="AlphaFoldDB" id="A0AAX6HMR2"/>
<evidence type="ECO:0000256" key="4">
    <source>
        <dbReference type="ARBA" id="ARBA00022723"/>
    </source>
</evidence>
<keyword evidence="7" id="KW-0809">Transit peptide</keyword>
<evidence type="ECO:0000256" key="2">
    <source>
        <dbReference type="ARBA" id="ARBA00004173"/>
    </source>
</evidence>
<keyword evidence="4" id="KW-0479">Metal-binding</keyword>
<evidence type="ECO:0000256" key="8">
    <source>
        <dbReference type="ARBA" id="ARBA00023128"/>
    </source>
</evidence>
<proteinExistence type="inferred from homology"/>
<evidence type="ECO:0000313" key="11">
    <source>
        <dbReference type="Proteomes" id="UP001140949"/>
    </source>
</evidence>
<evidence type="ECO:0000256" key="7">
    <source>
        <dbReference type="ARBA" id="ARBA00022946"/>
    </source>
</evidence>
<dbReference type="Gene3D" id="3.90.79.10">
    <property type="entry name" value="Nucleoside Triphosphate Pyrophosphohydrolase"/>
    <property type="match status" value="1"/>
</dbReference>
<dbReference type="InterPro" id="IPR020084">
    <property type="entry name" value="NUDIX_hydrolase_CS"/>
</dbReference>
<dbReference type="InterPro" id="IPR000086">
    <property type="entry name" value="NUDIX_hydrolase_dom"/>
</dbReference>
<gene>
    <name evidence="10" type="ORF">M6B38_302850</name>
</gene>
<sequence>MSMALRARTGRHRQLYDDHLRLVAGCIPYKMKQFVEEDGGDLISRLEILMISSPNRQDLVFPKGGWENDETVGEAACREALEEAGVRGIISEKELGEWKFRSKSRQESCCSSTEGTCKGYMFALEVTEELDNWPEKSSHERRWVSVRDAWRLCRYDWMREALAAFVRALSGDAALPSNELSEPSSWCFTERAIGTLC</sequence>
<reference evidence="10" key="2">
    <citation type="submission" date="2023-04" db="EMBL/GenBank/DDBJ databases">
        <authorList>
            <person name="Bruccoleri R.E."/>
            <person name="Oakeley E.J."/>
            <person name="Faust A.-M."/>
            <person name="Dessus-Babus S."/>
            <person name="Altorfer M."/>
            <person name="Burckhardt D."/>
            <person name="Oertli M."/>
            <person name="Naumann U."/>
            <person name="Petersen F."/>
            <person name="Wong J."/>
        </authorList>
    </citation>
    <scope>NUCLEOTIDE SEQUENCE</scope>
    <source>
        <strain evidence="10">GSM-AAB239-AS_SAM_17_03QT</strain>
        <tissue evidence="10">Leaf</tissue>
    </source>
</reference>
<dbReference type="PANTHER" id="PTHR12629:SF71">
    <property type="entry name" value="HYDROLASE 13, MITOCHONDRIAL, PUTATIVE, EXPRESSED-RELATED"/>
    <property type="match status" value="1"/>
</dbReference>
<name>A0AAX6HMR2_IRIPA</name>
<evidence type="ECO:0000256" key="1">
    <source>
        <dbReference type="ARBA" id="ARBA00001946"/>
    </source>
</evidence>
<keyword evidence="8" id="KW-0496">Mitochondrion</keyword>
<evidence type="ECO:0000256" key="6">
    <source>
        <dbReference type="ARBA" id="ARBA00022842"/>
    </source>
</evidence>
<organism evidence="10 11">
    <name type="scientific">Iris pallida</name>
    <name type="common">Sweet iris</name>
    <dbReference type="NCBI Taxonomy" id="29817"/>
    <lineage>
        <taxon>Eukaryota</taxon>
        <taxon>Viridiplantae</taxon>
        <taxon>Streptophyta</taxon>
        <taxon>Embryophyta</taxon>
        <taxon>Tracheophyta</taxon>
        <taxon>Spermatophyta</taxon>
        <taxon>Magnoliopsida</taxon>
        <taxon>Liliopsida</taxon>
        <taxon>Asparagales</taxon>
        <taxon>Iridaceae</taxon>
        <taxon>Iridoideae</taxon>
        <taxon>Irideae</taxon>
        <taxon>Iris</taxon>
    </lineage>
</organism>
<dbReference type="GO" id="GO:0016462">
    <property type="term" value="F:pyrophosphatase activity"/>
    <property type="evidence" value="ECO:0007669"/>
    <property type="project" value="InterPro"/>
</dbReference>
<dbReference type="Proteomes" id="UP001140949">
    <property type="component" value="Unassembled WGS sequence"/>
</dbReference>
<accession>A0AAX6HMR2</accession>
<dbReference type="GO" id="GO:0005739">
    <property type="term" value="C:mitochondrion"/>
    <property type="evidence" value="ECO:0007669"/>
    <property type="project" value="UniProtKB-SubCell"/>
</dbReference>
<comment type="caution">
    <text evidence="10">The sequence shown here is derived from an EMBL/GenBank/DDBJ whole genome shotgun (WGS) entry which is preliminary data.</text>
</comment>